<evidence type="ECO:0000256" key="1">
    <source>
        <dbReference type="SAM" id="MobiDB-lite"/>
    </source>
</evidence>
<dbReference type="Proteomes" id="UP000036987">
    <property type="component" value="Unassembled WGS sequence"/>
</dbReference>
<accession>A0A0K9NUQ9</accession>
<reference evidence="3" key="1">
    <citation type="journal article" date="2016" name="Nature">
        <title>The genome of the seagrass Zostera marina reveals angiosperm adaptation to the sea.</title>
        <authorList>
            <person name="Olsen J.L."/>
            <person name="Rouze P."/>
            <person name="Verhelst B."/>
            <person name="Lin Y.-C."/>
            <person name="Bayer T."/>
            <person name="Collen J."/>
            <person name="Dattolo E."/>
            <person name="De Paoli E."/>
            <person name="Dittami S."/>
            <person name="Maumus F."/>
            <person name="Michel G."/>
            <person name="Kersting A."/>
            <person name="Lauritano C."/>
            <person name="Lohaus R."/>
            <person name="Toepel M."/>
            <person name="Tonon T."/>
            <person name="Vanneste K."/>
            <person name="Amirebrahimi M."/>
            <person name="Brakel J."/>
            <person name="Bostroem C."/>
            <person name="Chovatia M."/>
            <person name="Grimwood J."/>
            <person name="Jenkins J.W."/>
            <person name="Jueterbock A."/>
            <person name="Mraz A."/>
            <person name="Stam W.T."/>
            <person name="Tice H."/>
            <person name="Bornberg-Bauer E."/>
            <person name="Green P.J."/>
            <person name="Pearson G.A."/>
            <person name="Procaccini G."/>
            <person name="Duarte C.M."/>
            <person name="Schmutz J."/>
            <person name="Reusch T.B.H."/>
            <person name="Van de Peer Y."/>
        </authorList>
    </citation>
    <scope>NUCLEOTIDE SEQUENCE [LARGE SCALE GENOMIC DNA]</scope>
    <source>
        <strain evidence="3">cv. Finnish</strain>
    </source>
</reference>
<dbReference type="OrthoDB" id="1414216at2759"/>
<sequence>MNSCQIGNFLFSIKGNHLPTKDFLELFGYLQESLKCNQRLLGTDHIQTAASYHAIAIAISLIEAYFLSVQHEQTTLQFSKLSLVLKIFAHRMLLLGWSTLCLKQWNNRKLFVTGLHASSSQNIPSFSHEKIQTFNSNVESTPQIQMTGFPNVSIETYSQQKNEYKEKEKDKNMEKRIKN</sequence>
<feature type="compositionally biased region" description="Basic and acidic residues" evidence="1">
    <location>
        <begin position="162"/>
        <end position="179"/>
    </location>
</feature>
<dbReference type="AlphaFoldDB" id="A0A0K9NUQ9"/>
<keyword evidence="3" id="KW-1185">Reference proteome</keyword>
<dbReference type="PANTHER" id="PTHR12601">
    <property type="entry name" value="EUKARYOTIC TRANSLATION INITIATION FACTOR 3 SUBUNIT EIF-3"/>
    <property type="match status" value="1"/>
</dbReference>
<dbReference type="InterPro" id="IPR027523">
    <property type="entry name" value="CLU_prot"/>
</dbReference>
<dbReference type="EMBL" id="LFYR01001622">
    <property type="protein sequence ID" value="KMZ60514.1"/>
    <property type="molecule type" value="Genomic_DNA"/>
</dbReference>
<dbReference type="PANTHER" id="PTHR12601:SF39">
    <property type="entry name" value="PROTEIN REDUCED CHLOROPLAST COVERAGE 2"/>
    <property type="match status" value="1"/>
</dbReference>
<organism evidence="2 3">
    <name type="scientific">Zostera marina</name>
    <name type="common">Eelgrass</name>
    <dbReference type="NCBI Taxonomy" id="29655"/>
    <lineage>
        <taxon>Eukaryota</taxon>
        <taxon>Viridiplantae</taxon>
        <taxon>Streptophyta</taxon>
        <taxon>Embryophyta</taxon>
        <taxon>Tracheophyta</taxon>
        <taxon>Spermatophyta</taxon>
        <taxon>Magnoliopsida</taxon>
        <taxon>Liliopsida</taxon>
        <taxon>Zosteraceae</taxon>
        <taxon>Zostera</taxon>
    </lineage>
</organism>
<evidence type="ECO:0000313" key="2">
    <source>
        <dbReference type="EMBL" id="KMZ60514.1"/>
    </source>
</evidence>
<protein>
    <submittedName>
        <fullName evidence="2">Uncharacterized protein</fullName>
    </submittedName>
</protein>
<gene>
    <name evidence="2" type="ORF">ZOSMA_59G00760</name>
</gene>
<proteinExistence type="predicted"/>
<feature type="region of interest" description="Disordered" evidence="1">
    <location>
        <begin position="160"/>
        <end position="179"/>
    </location>
</feature>
<evidence type="ECO:0000313" key="3">
    <source>
        <dbReference type="Proteomes" id="UP000036987"/>
    </source>
</evidence>
<name>A0A0K9NUQ9_ZOSMR</name>
<comment type="caution">
    <text evidence="2">The sequence shown here is derived from an EMBL/GenBank/DDBJ whole genome shotgun (WGS) entry which is preliminary data.</text>
</comment>